<dbReference type="SUPFAM" id="SSF52317">
    <property type="entry name" value="Class I glutamine amidotransferase-like"/>
    <property type="match status" value="1"/>
</dbReference>
<dbReference type="GO" id="GO:0004414">
    <property type="term" value="F:homoserine O-acetyltransferase activity"/>
    <property type="evidence" value="ECO:0007669"/>
    <property type="project" value="UniProtKB-EC"/>
</dbReference>
<feature type="active site" description="Proton acceptor" evidence="4">
    <location>
        <position position="235"/>
    </location>
</feature>
<keyword evidence="4" id="KW-0963">Cytoplasm</keyword>
<comment type="caution">
    <text evidence="6">The sequence shown here is derived from an EMBL/GenBank/DDBJ whole genome shotgun (WGS) entry which is preliminary data.</text>
</comment>
<dbReference type="EMBL" id="PYTT01000050">
    <property type="protein sequence ID" value="RNL05085.1"/>
    <property type="molecule type" value="Genomic_DNA"/>
</dbReference>
<dbReference type="GO" id="GO:0005737">
    <property type="term" value="C:cytoplasm"/>
    <property type="evidence" value="ECO:0007669"/>
    <property type="project" value="UniProtKB-SubCell"/>
</dbReference>
<dbReference type="KEGG" id="xva:C7V42_16210"/>
<feature type="site" description="Important for acyl-CoA specificity" evidence="4">
    <location>
        <position position="111"/>
    </location>
</feature>
<dbReference type="InterPro" id="IPR029062">
    <property type="entry name" value="Class_I_gatase-like"/>
</dbReference>
<dbReference type="RefSeq" id="WP_100243572.1">
    <property type="nucleotide sequence ID" value="NZ_CP025272.1"/>
</dbReference>
<protein>
    <recommendedName>
        <fullName evidence="4">Homoserine O-acetyltransferase</fullName>
        <shortName evidence="4">HAT</shortName>
        <ecNumber evidence="4">2.3.1.31</ecNumber>
    </recommendedName>
    <alternativeName>
        <fullName evidence="4">Homoserine transacetylase</fullName>
        <shortName evidence="4">HTA</shortName>
    </alternativeName>
</protein>
<comment type="pathway">
    <text evidence="4">Amino-acid biosynthesis; L-methionine biosynthesis via de novo pathway; O-acetyl-L-homoserine from L-homoserine: step 1/1.</text>
</comment>
<comment type="catalytic activity">
    <reaction evidence="4">
        <text>L-homoserine + acetyl-CoA = O-acetyl-L-homoserine + CoA</text>
        <dbReference type="Rhea" id="RHEA:13701"/>
        <dbReference type="ChEBI" id="CHEBI:57287"/>
        <dbReference type="ChEBI" id="CHEBI:57288"/>
        <dbReference type="ChEBI" id="CHEBI:57476"/>
        <dbReference type="ChEBI" id="CHEBI:57716"/>
        <dbReference type="EC" id="2.3.1.31"/>
    </reaction>
</comment>
<dbReference type="PANTHER" id="PTHR20919:SF0">
    <property type="entry name" value="HOMOSERINE O-SUCCINYLTRANSFERASE"/>
    <property type="match status" value="1"/>
</dbReference>
<dbReference type="InterPro" id="IPR033752">
    <property type="entry name" value="MetA_family"/>
</dbReference>
<evidence type="ECO:0000313" key="7">
    <source>
        <dbReference type="Proteomes" id="UP000284283"/>
    </source>
</evidence>
<keyword evidence="3 4" id="KW-0012">Acyltransferase</keyword>
<feature type="active site" description="Acyl-thioester intermediate" evidence="4 5">
    <location>
        <position position="142"/>
    </location>
</feature>
<evidence type="ECO:0000313" key="6">
    <source>
        <dbReference type="EMBL" id="RNL05085.1"/>
    </source>
</evidence>
<evidence type="ECO:0000256" key="2">
    <source>
        <dbReference type="ARBA" id="ARBA00022679"/>
    </source>
</evidence>
<organism evidence="6 7">
    <name type="scientific">Xanthomonas vasicola pv. vasculorum</name>
    <dbReference type="NCBI Taxonomy" id="325776"/>
    <lineage>
        <taxon>Bacteria</taxon>
        <taxon>Pseudomonadati</taxon>
        <taxon>Pseudomonadota</taxon>
        <taxon>Gammaproteobacteria</taxon>
        <taxon>Lysobacterales</taxon>
        <taxon>Lysobacteraceae</taxon>
        <taxon>Xanthomonas</taxon>
    </lineage>
</organism>
<reference evidence="6 7" key="1">
    <citation type="submission" date="2018-03" db="EMBL/GenBank/DDBJ databases">
        <authorList>
            <person name="Wu G."/>
        </authorList>
    </citation>
    <scope>NUCLEOTIDE SEQUENCE [LARGE SCALE GENOMIC DNA]</scope>
    <source>
        <strain evidence="6 7">SAM-118</strain>
    </source>
</reference>
<gene>
    <name evidence="4" type="primary">metAA</name>
    <name evidence="6" type="ORF">C9386_05595</name>
</gene>
<name>A0AAE8JYF1_XANVA</name>
<keyword evidence="4" id="KW-0486">Methionine biosynthesis</keyword>
<dbReference type="Pfam" id="PF04204">
    <property type="entry name" value="HTS"/>
    <property type="match status" value="1"/>
</dbReference>
<accession>A0AAE8JYF1</accession>
<evidence type="ECO:0000256" key="4">
    <source>
        <dbReference type="HAMAP-Rule" id="MF_00295"/>
    </source>
</evidence>
<dbReference type="CDD" id="cd03131">
    <property type="entry name" value="GATase1_HTS"/>
    <property type="match status" value="1"/>
</dbReference>
<keyword evidence="1 4" id="KW-0028">Amino-acid biosynthesis</keyword>
<comment type="subcellular location">
    <subcellularLocation>
        <location evidence="4">Cytoplasm</location>
    </subcellularLocation>
</comment>
<feature type="active site" evidence="4">
    <location>
        <position position="237"/>
    </location>
</feature>
<dbReference type="Proteomes" id="UP000284283">
    <property type="component" value="Unassembled WGS sequence"/>
</dbReference>
<proteinExistence type="inferred from homology"/>
<feature type="binding site" evidence="4">
    <location>
        <position position="192"/>
    </location>
    <ligand>
        <name>substrate</name>
    </ligand>
</feature>
<dbReference type="PIRSF" id="PIRSF000450">
    <property type="entry name" value="H_ser_succinyltr"/>
    <property type="match status" value="1"/>
</dbReference>
<feature type="site" description="Important for substrate specificity" evidence="4">
    <location>
        <position position="192"/>
    </location>
</feature>
<comment type="similarity">
    <text evidence="4">Belongs to the MetA family.</text>
</comment>
<dbReference type="Gene3D" id="3.40.50.880">
    <property type="match status" value="1"/>
</dbReference>
<dbReference type="GO" id="GO:0009086">
    <property type="term" value="P:methionine biosynthetic process"/>
    <property type="evidence" value="ECO:0007669"/>
    <property type="project" value="UniProtKB-UniRule"/>
</dbReference>
<feature type="binding site" evidence="4">
    <location>
        <position position="163"/>
    </location>
    <ligand>
        <name>substrate</name>
    </ligand>
</feature>
<comment type="caution">
    <text evidence="4">Lacks conserved residue(s) required for the propagation of feature annotation.</text>
</comment>
<dbReference type="GO" id="GO:0008899">
    <property type="term" value="F:homoserine O-succinyltransferase activity"/>
    <property type="evidence" value="ECO:0007669"/>
    <property type="project" value="UniProtKB-UniRule"/>
</dbReference>
<evidence type="ECO:0000256" key="5">
    <source>
        <dbReference type="PIRSR" id="PIRSR000450-1"/>
    </source>
</evidence>
<comment type="function">
    <text evidence="4">Transfers an acetyl group from acetyl-CoA to L-homoserine, forming acetyl-L-homoserine.</text>
</comment>
<dbReference type="PANTHER" id="PTHR20919">
    <property type="entry name" value="HOMOSERINE O-SUCCINYLTRANSFERASE"/>
    <property type="match status" value="1"/>
</dbReference>
<keyword evidence="2 4" id="KW-0808">Transferase</keyword>
<evidence type="ECO:0000256" key="1">
    <source>
        <dbReference type="ARBA" id="ARBA00022605"/>
    </source>
</evidence>
<feature type="binding site" evidence="4">
    <location>
        <position position="249"/>
    </location>
    <ligand>
        <name>substrate</name>
    </ligand>
</feature>
<dbReference type="EC" id="2.3.1.31" evidence="4"/>
<evidence type="ECO:0000256" key="3">
    <source>
        <dbReference type="ARBA" id="ARBA00023315"/>
    </source>
</evidence>
<dbReference type="AlphaFoldDB" id="A0AAE8JYF1"/>
<sequence>MSIIIPKGLPAGRALENEGITVLQDETTIHRQCRIIRVGLLNLMPNKINTEIQIARLLGSTPFEVELTLVRISRHSSKNTPIEHLKAFYQDWRDIKTLKFDGFIITGAPIEKIPFCSVDYWDDLTEVFRWTQTHVHSCFNICWAAQAAMHFFYGVEKYVLEEKLFGVFKHHIYDVNSPYLKGFTGEVHIPVSRWTEIRRIDLPVDSGVSVLIDSFDAGICLLSDPEHHALHFFNHIEYDSNTLADEYFRDLDAGANIQLPKGYFPNDCPHLPPTNRWRGHALLLFENWISHMHKFPNGSGQGRPISIRRQQ</sequence>
<dbReference type="HAMAP" id="MF_00295">
    <property type="entry name" value="MetA_acyltransf"/>
    <property type="match status" value="1"/>
</dbReference>